<evidence type="ECO:0000256" key="2">
    <source>
        <dbReference type="ARBA" id="ARBA00004574"/>
    </source>
</evidence>
<keyword evidence="13" id="KW-0808">Transferase</keyword>
<evidence type="ECO:0000256" key="3">
    <source>
        <dbReference type="ARBA" id="ARBA00011534"/>
    </source>
</evidence>
<dbReference type="GO" id="GO:0005524">
    <property type="term" value="F:ATP binding"/>
    <property type="evidence" value="ECO:0007669"/>
    <property type="project" value="InterPro"/>
</dbReference>
<dbReference type="PANTHER" id="PTHR23257">
    <property type="entry name" value="SERINE-THREONINE PROTEIN KINASE"/>
    <property type="match status" value="1"/>
</dbReference>
<gene>
    <name evidence="13" type="ORF">BP00DRAFT_440429</name>
</gene>
<dbReference type="GO" id="GO:0004674">
    <property type="term" value="F:protein serine/threonine kinase activity"/>
    <property type="evidence" value="ECO:0007669"/>
    <property type="project" value="UniProtKB-EC"/>
</dbReference>
<sequence>MLAYGSSGMIGRDVENDQEVWKCPIQYDTPHEVESYSARCMDREGLIYRQLPRHENVLQCLQVSEVGIRFPYMQHGNLRAFCQTRCISDNTKGRWIRAATAATAHLHAHGVIHADISPRNVLIADDLTLQLCDFGGSGFQDLPSIAEEEDHYRIFPGTPRSFQTDVYALGCLMYEIAVGTKPYAEIDDENWEQIASNYAAGRFPRLDGLKYQRIIQNCWTFKYTDARQVLVDLQAMEPPVLRGRPQW</sequence>
<evidence type="ECO:0000256" key="11">
    <source>
        <dbReference type="ARBA" id="ARBA00048679"/>
    </source>
</evidence>
<dbReference type="GO" id="GO:0000781">
    <property type="term" value="C:chromosome, telomeric region"/>
    <property type="evidence" value="ECO:0007669"/>
    <property type="project" value="UniProtKB-SubCell"/>
</dbReference>
<evidence type="ECO:0000256" key="1">
    <source>
        <dbReference type="ARBA" id="ARBA00003747"/>
    </source>
</evidence>
<comment type="function">
    <text evidence="1">Component of the EKC/KEOPS complex that is required for the formation of a threonylcarbamoyl group on adenosine at position 37 (t(6)A37) in tRNAs that read codons beginning with adenine. The complex is probably involved in the transfer of the threonylcarbamoyl moiety of threonylcarbamoyl-AMP (TC-AMP) to the N6 group of A37. BUD32 has ATPase activity in the context of the EKC/KEOPS complex and likely plays a supporting role to the catalytic subunit KAE1. The EKC/KEOPS complex also promotes both telomere uncapping and telomere elongation. The complex is required for efficient recruitment of transcriptional coactivators.</text>
</comment>
<dbReference type="PANTHER" id="PTHR23257:SF963">
    <property type="entry name" value="AT08303P"/>
    <property type="match status" value="1"/>
</dbReference>
<evidence type="ECO:0000256" key="6">
    <source>
        <dbReference type="ARBA" id="ARBA00019973"/>
    </source>
</evidence>
<dbReference type="InterPro" id="IPR011009">
    <property type="entry name" value="Kinase-like_dom_sf"/>
</dbReference>
<evidence type="ECO:0000313" key="14">
    <source>
        <dbReference type="Proteomes" id="UP000248817"/>
    </source>
</evidence>
<comment type="catalytic activity">
    <reaction evidence="11">
        <text>L-seryl-[protein] + ATP = O-phospho-L-seryl-[protein] + ADP + H(+)</text>
        <dbReference type="Rhea" id="RHEA:17989"/>
        <dbReference type="Rhea" id="RHEA-COMP:9863"/>
        <dbReference type="Rhea" id="RHEA-COMP:11604"/>
        <dbReference type="ChEBI" id="CHEBI:15378"/>
        <dbReference type="ChEBI" id="CHEBI:29999"/>
        <dbReference type="ChEBI" id="CHEBI:30616"/>
        <dbReference type="ChEBI" id="CHEBI:83421"/>
        <dbReference type="ChEBI" id="CHEBI:456216"/>
        <dbReference type="EC" id="2.7.11.1"/>
    </reaction>
</comment>
<accession>A0A2V5IZ81</accession>
<dbReference type="InterPro" id="IPR050167">
    <property type="entry name" value="Ser_Thr_protein_kinase"/>
</dbReference>
<dbReference type="Pfam" id="PF00069">
    <property type="entry name" value="Pkinase"/>
    <property type="match status" value="1"/>
</dbReference>
<dbReference type="PROSITE" id="PS00109">
    <property type="entry name" value="PROTEIN_KINASE_TYR"/>
    <property type="match status" value="1"/>
</dbReference>
<keyword evidence="7" id="KW-0779">Telomere</keyword>
<keyword evidence="14" id="KW-1185">Reference proteome</keyword>
<dbReference type="GO" id="GO:0005737">
    <property type="term" value="C:cytoplasm"/>
    <property type="evidence" value="ECO:0007669"/>
    <property type="project" value="TreeGrafter"/>
</dbReference>
<feature type="domain" description="Protein kinase" evidence="12">
    <location>
        <begin position="1"/>
        <end position="241"/>
    </location>
</feature>
<comment type="catalytic activity">
    <reaction evidence="10">
        <text>L-threonyl-[protein] + ATP = O-phospho-L-threonyl-[protein] + ADP + H(+)</text>
        <dbReference type="Rhea" id="RHEA:46608"/>
        <dbReference type="Rhea" id="RHEA-COMP:11060"/>
        <dbReference type="Rhea" id="RHEA-COMP:11605"/>
        <dbReference type="ChEBI" id="CHEBI:15378"/>
        <dbReference type="ChEBI" id="CHEBI:30013"/>
        <dbReference type="ChEBI" id="CHEBI:30616"/>
        <dbReference type="ChEBI" id="CHEBI:61977"/>
        <dbReference type="ChEBI" id="CHEBI:456216"/>
        <dbReference type="EC" id="2.7.11.1"/>
    </reaction>
</comment>
<dbReference type="InterPro" id="IPR000719">
    <property type="entry name" value="Prot_kinase_dom"/>
</dbReference>
<evidence type="ECO:0000313" key="13">
    <source>
        <dbReference type="EMBL" id="PYI25866.1"/>
    </source>
</evidence>
<name>A0A2V5IZ81_9EURO</name>
<dbReference type="InterPro" id="IPR008266">
    <property type="entry name" value="Tyr_kinase_AS"/>
</dbReference>
<evidence type="ECO:0000256" key="5">
    <source>
        <dbReference type="ARBA" id="ARBA00013948"/>
    </source>
</evidence>
<organism evidence="13 14">
    <name type="scientific">Aspergillus indologenus CBS 114.80</name>
    <dbReference type="NCBI Taxonomy" id="1450541"/>
    <lineage>
        <taxon>Eukaryota</taxon>
        <taxon>Fungi</taxon>
        <taxon>Dikarya</taxon>
        <taxon>Ascomycota</taxon>
        <taxon>Pezizomycotina</taxon>
        <taxon>Eurotiomycetes</taxon>
        <taxon>Eurotiomycetidae</taxon>
        <taxon>Eurotiales</taxon>
        <taxon>Aspergillaceae</taxon>
        <taxon>Aspergillus</taxon>
        <taxon>Aspergillus subgen. Circumdati</taxon>
    </lineage>
</organism>
<proteinExistence type="predicted"/>
<evidence type="ECO:0000256" key="8">
    <source>
        <dbReference type="ARBA" id="ARBA00030980"/>
    </source>
</evidence>
<keyword evidence="13" id="KW-0418">Kinase</keyword>
<evidence type="ECO:0000256" key="7">
    <source>
        <dbReference type="ARBA" id="ARBA00022895"/>
    </source>
</evidence>
<dbReference type="Proteomes" id="UP000248817">
    <property type="component" value="Unassembled WGS sequence"/>
</dbReference>
<comment type="subcellular location">
    <subcellularLocation>
        <location evidence="2">Chromosome</location>
        <location evidence="2">Telomere</location>
    </subcellularLocation>
</comment>
<dbReference type="EMBL" id="KZ825622">
    <property type="protein sequence ID" value="PYI25866.1"/>
    <property type="molecule type" value="Genomic_DNA"/>
</dbReference>
<dbReference type="PROSITE" id="PS50011">
    <property type="entry name" value="PROTEIN_KINASE_DOM"/>
    <property type="match status" value="1"/>
</dbReference>
<keyword evidence="7" id="KW-0158">Chromosome</keyword>
<reference evidence="13 14" key="1">
    <citation type="submission" date="2018-02" db="EMBL/GenBank/DDBJ databases">
        <title>The genomes of Aspergillus section Nigri reveals drivers in fungal speciation.</title>
        <authorList>
            <consortium name="DOE Joint Genome Institute"/>
            <person name="Vesth T.C."/>
            <person name="Nybo J."/>
            <person name="Theobald S."/>
            <person name="Brandl J."/>
            <person name="Frisvad J.C."/>
            <person name="Nielsen K.F."/>
            <person name="Lyhne E.K."/>
            <person name="Kogle M.E."/>
            <person name="Kuo A."/>
            <person name="Riley R."/>
            <person name="Clum A."/>
            <person name="Nolan M."/>
            <person name="Lipzen A."/>
            <person name="Salamov A."/>
            <person name="Henrissat B."/>
            <person name="Wiebenga A."/>
            <person name="De vries R.P."/>
            <person name="Grigoriev I.V."/>
            <person name="Mortensen U.H."/>
            <person name="Andersen M.R."/>
            <person name="Baker S.E."/>
        </authorList>
    </citation>
    <scope>NUCLEOTIDE SEQUENCE [LARGE SCALE GENOMIC DNA]</scope>
    <source>
        <strain evidence="13 14">CBS 114.80</strain>
    </source>
</reference>
<dbReference type="AlphaFoldDB" id="A0A2V5IZ81"/>
<dbReference type="EC" id="2.7.11.1" evidence="4"/>
<evidence type="ECO:0000259" key="12">
    <source>
        <dbReference type="PROSITE" id="PS50011"/>
    </source>
</evidence>
<dbReference type="Gene3D" id="1.10.510.10">
    <property type="entry name" value="Transferase(Phosphotransferase) domain 1"/>
    <property type="match status" value="1"/>
</dbReference>
<evidence type="ECO:0000256" key="9">
    <source>
        <dbReference type="ARBA" id="ARBA00033194"/>
    </source>
</evidence>
<evidence type="ECO:0000256" key="4">
    <source>
        <dbReference type="ARBA" id="ARBA00012513"/>
    </source>
</evidence>
<protein>
    <recommendedName>
        <fullName evidence="6">EKC/KEOPS complex subunit BUD32</fullName>
        <ecNumber evidence="4">2.7.11.1</ecNumber>
    </recommendedName>
    <alternativeName>
        <fullName evidence="8 9">Atypical Serine/threonine protein kinase BUD32</fullName>
    </alternativeName>
    <alternativeName>
        <fullName evidence="5">EKC/KEOPS complex subunit bud32</fullName>
    </alternativeName>
</protein>
<evidence type="ECO:0000256" key="10">
    <source>
        <dbReference type="ARBA" id="ARBA00047899"/>
    </source>
</evidence>
<comment type="subunit">
    <text evidence="3">Component of the EKC/KEOPS complex composed of at least BUD32, CGI121, GON7, KAE1 and PCC1; the whole complex dimerizes.</text>
</comment>
<dbReference type="GO" id="GO:0007165">
    <property type="term" value="P:signal transduction"/>
    <property type="evidence" value="ECO:0007669"/>
    <property type="project" value="TreeGrafter"/>
</dbReference>
<dbReference type="SUPFAM" id="SSF56112">
    <property type="entry name" value="Protein kinase-like (PK-like)"/>
    <property type="match status" value="1"/>
</dbReference>